<dbReference type="Proteomes" id="UP000030688">
    <property type="component" value="Unassembled WGS sequence"/>
</dbReference>
<proteinExistence type="predicted"/>
<gene>
    <name evidence="2" type="ORF">PFBG_06139</name>
</gene>
<feature type="transmembrane region" description="Helical" evidence="1">
    <location>
        <begin position="87"/>
        <end position="110"/>
    </location>
</feature>
<protein>
    <submittedName>
        <fullName evidence="2">Uncharacterized protein</fullName>
    </submittedName>
</protein>
<reference evidence="2 3" key="2">
    <citation type="submission" date="2013-02" db="EMBL/GenBank/DDBJ databases">
        <title>The Genome Sequence of Plasmodium falciparum 7G8.</title>
        <authorList>
            <consortium name="The Broad Institute Genome Sequencing Platform"/>
            <consortium name="The Broad Institute Genome Sequencing Center for Infectious Disease"/>
            <person name="Neafsey D."/>
            <person name="Cheeseman I."/>
            <person name="Volkman S."/>
            <person name="Adams J."/>
            <person name="Walker B."/>
            <person name="Young S.K."/>
            <person name="Zeng Q."/>
            <person name="Gargeya S."/>
            <person name="Fitzgerald M."/>
            <person name="Haas B."/>
            <person name="Abouelleil A."/>
            <person name="Alvarado L."/>
            <person name="Arachchi H.M."/>
            <person name="Berlin A.M."/>
            <person name="Chapman S.B."/>
            <person name="Dewar J."/>
            <person name="Goldberg J."/>
            <person name="Griggs A."/>
            <person name="Gujja S."/>
            <person name="Hansen M."/>
            <person name="Howarth C."/>
            <person name="Imamovic A."/>
            <person name="Larimer J."/>
            <person name="McCowan C."/>
            <person name="Murphy C."/>
            <person name="Neiman D."/>
            <person name="Pearson M."/>
            <person name="Priest M."/>
            <person name="Roberts A."/>
            <person name="Saif S."/>
            <person name="Shea T."/>
            <person name="Sisk P."/>
            <person name="Sykes S."/>
            <person name="Wortman J."/>
            <person name="Nusbaum C."/>
            <person name="Birren B."/>
        </authorList>
    </citation>
    <scope>NUCLEOTIDE SEQUENCE [LARGE SCALE GENOMIC DNA]</scope>
    <source>
        <strain evidence="2 3">7G8</strain>
    </source>
</reference>
<evidence type="ECO:0000313" key="2">
    <source>
        <dbReference type="EMBL" id="EUR49188.1"/>
    </source>
</evidence>
<dbReference type="EMBL" id="KE123701">
    <property type="protein sequence ID" value="EUR49188.1"/>
    <property type="molecule type" value="Genomic_DNA"/>
</dbReference>
<feature type="transmembrane region" description="Helical" evidence="1">
    <location>
        <begin position="20"/>
        <end position="41"/>
    </location>
</feature>
<organism evidence="2 3">
    <name type="scientific">Plasmodium falciparum (isolate 7G8)</name>
    <dbReference type="NCBI Taxonomy" id="57266"/>
    <lineage>
        <taxon>Eukaryota</taxon>
        <taxon>Sar</taxon>
        <taxon>Alveolata</taxon>
        <taxon>Apicomplexa</taxon>
        <taxon>Aconoidasida</taxon>
        <taxon>Haemosporida</taxon>
        <taxon>Plasmodiidae</taxon>
        <taxon>Plasmodium</taxon>
        <taxon>Plasmodium (Laverania)</taxon>
    </lineage>
</organism>
<sequence length="150" mass="17669">MFSIALRCTIITNLTHLVLLSSLISSLLYFLGQLLPSSYLITTKSMSNVTPRCTIMSTITHLLLLFYHYSSLCFTITWFFLLLQCPYIYDSGFSFTITWFFLLLQCPYIYDSRFSFTITWFFLYAFVCIMLLLICMEVHFFTYIAIFTII</sequence>
<evidence type="ECO:0000256" key="1">
    <source>
        <dbReference type="SAM" id="Phobius"/>
    </source>
</evidence>
<accession>W7ESJ6</accession>
<evidence type="ECO:0000313" key="3">
    <source>
        <dbReference type="Proteomes" id="UP000030688"/>
    </source>
</evidence>
<name>W7ESJ6_PLAF8</name>
<feature type="transmembrane region" description="Helical" evidence="1">
    <location>
        <begin position="62"/>
        <end position="81"/>
    </location>
</feature>
<dbReference type="AlphaFoldDB" id="W7ESJ6"/>
<reference evidence="3" key="1">
    <citation type="submission" date="2007-11" db="EMBL/GenBank/DDBJ databases">
        <authorList>
            <consortium name="The Broad Institute Genome Sequencing Platform"/>
            <person name="Volkman S.K."/>
            <person name="Daily J.P."/>
            <person name="Sarr O."/>
            <person name="Ndiaye D."/>
            <person name="Ndir O."/>
            <person name="Mboup S."/>
            <person name="Lukens A."/>
            <person name="Stange-Thomann N."/>
            <person name="Mauceli E."/>
            <person name="Gnerre S."/>
            <person name="Jaffe D."/>
            <person name="Zainoun J."/>
            <person name="Wiegand R.C."/>
            <person name="Birren B."/>
            <person name="Galagan J."/>
            <person name="Lander E."/>
            <person name="Wirth D.F."/>
        </authorList>
    </citation>
    <scope>NUCLEOTIDE SEQUENCE [LARGE SCALE GENOMIC DNA]</scope>
    <source>
        <strain evidence="3">7G8</strain>
    </source>
</reference>
<feature type="transmembrane region" description="Helical" evidence="1">
    <location>
        <begin position="122"/>
        <end position="146"/>
    </location>
</feature>
<keyword evidence="1" id="KW-1133">Transmembrane helix</keyword>
<keyword evidence="1" id="KW-0472">Membrane</keyword>
<keyword evidence="1" id="KW-0812">Transmembrane</keyword>